<keyword evidence="14" id="KW-0418">Kinase</keyword>
<feature type="domain" description="Protein kinase" evidence="13">
    <location>
        <begin position="273"/>
        <end position="545"/>
    </location>
</feature>
<keyword evidence="5 12" id="KW-0732">Signal</keyword>
<sequence>MACSWTYWLFLAHVILLCAISASGDLEARALLKFKESLSNYTHALSNWNESISLCSGNDSNWKGLLCLNDVFYGLRLEGMGLGGLIDVEALSGLTHLRLFLSNNRFSGNIKDDAFFGMRSLRNVYLANNEFVGKIPKSLSELPKLANLLLDDNQFEGEIPDFSSMGLKDGNDGLCGKPLEPCMSSLKRSVHRITIIIIVIVGVVALAAISIACFICCGRWTRKTQLEKSSSELMYKKEFNNTHKQQYYKKGEHGKLYFVRNGRERFELHDLLKASAEVMGSGSLGSSYKATLLDGGTTMVVKRFRHMSNVRRDEFHEHVTRLGMLSHPNLLPLVAFYYRREEKLLISDFVDNGSLASHLHGKRSRRLDWPARLKIIKGVARGLAYLYKELPSLTLPHGHLKSSNVLLDDTFEPLLQDYALVSLINKGHAQQFMVAYKSPEFSQHDFVTKKTDVWSLGILILEMLTGKFPTNYLKQGKSGNADLAAWVNSVLREEWTDEVFDIDMKGMENGEGEMLKLLKIGMCCCEWNVERRWDLREAIEKIEELKERDSDEENSSSGIEGDVYSSRGMTEDAFSFSVNG</sequence>
<dbReference type="PANTHER" id="PTHR48007:SF67">
    <property type="entry name" value="POLLEN RECEPTOR-LIKE KINASE 1"/>
    <property type="match status" value="1"/>
</dbReference>
<evidence type="ECO:0000256" key="1">
    <source>
        <dbReference type="ARBA" id="ARBA00004167"/>
    </source>
</evidence>
<proteinExistence type="predicted"/>
<dbReference type="InterPro" id="IPR046959">
    <property type="entry name" value="PRK1-6/SRF4-like"/>
</dbReference>
<feature type="signal peptide" evidence="12">
    <location>
        <begin position="1"/>
        <end position="24"/>
    </location>
</feature>
<dbReference type="GO" id="GO:0016020">
    <property type="term" value="C:membrane"/>
    <property type="evidence" value="ECO:0007669"/>
    <property type="project" value="UniProtKB-SubCell"/>
</dbReference>
<keyword evidence="14" id="KW-0808">Transferase</keyword>
<dbReference type="GO" id="GO:0004672">
    <property type="term" value="F:protein kinase activity"/>
    <property type="evidence" value="ECO:0007669"/>
    <property type="project" value="InterPro"/>
</dbReference>
<dbReference type="GO" id="GO:0005524">
    <property type="term" value="F:ATP binding"/>
    <property type="evidence" value="ECO:0007669"/>
    <property type="project" value="InterPro"/>
</dbReference>
<evidence type="ECO:0000256" key="6">
    <source>
        <dbReference type="ARBA" id="ARBA00022737"/>
    </source>
</evidence>
<dbReference type="InterPro" id="IPR001611">
    <property type="entry name" value="Leu-rich_rpt"/>
</dbReference>
<dbReference type="SUPFAM" id="SSF56112">
    <property type="entry name" value="Protein kinase-like (PK-like)"/>
    <property type="match status" value="1"/>
</dbReference>
<dbReference type="InterPro" id="IPR011009">
    <property type="entry name" value="Kinase-like_dom_sf"/>
</dbReference>
<keyword evidence="3" id="KW-0433">Leucine-rich repeat</keyword>
<comment type="caution">
    <text evidence="14">The sequence shown here is derived from an EMBL/GenBank/DDBJ whole genome shotgun (WGS) entry which is preliminary data.</text>
</comment>
<dbReference type="InterPro" id="IPR000719">
    <property type="entry name" value="Prot_kinase_dom"/>
</dbReference>
<keyword evidence="15" id="KW-1185">Reference proteome</keyword>
<evidence type="ECO:0000259" key="13">
    <source>
        <dbReference type="PROSITE" id="PS50011"/>
    </source>
</evidence>
<dbReference type="EMBL" id="BJWL01000388">
    <property type="protein sequence ID" value="GFS41950.1"/>
    <property type="molecule type" value="Genomic_DNA"/>
</dbReference>
<dbReference type="Gene3D" id="3.30.200.20">
    <property type="entry name" value="Phosphorylase Kinase, domain 1"/>
    <property type="match status" value="1"/>
</dbReference>
<evidence type="ECO:0000256" key="11">
    <source>
        <dbReference type="SAM" id="Phobius"/>
    </source>
</evidence>
<evidence type="ECO:0000256" key="12">
    <source>
        <dbReference type="SAM" id="SignalP"/>
    </source>
</evidence>
<evidence type="ECO:0000256" key="10">
    <source>
        <dbReference type="SAM" id="MobiDB-lite"/>
    </source>
</evidence>
<dbReference type="Gene3D" id="1.10.510.10">
    <property type="entry name" value="Transferase(Phosphotransferase) domain 1"/>
    <property type="match status" value="1"/>
</dbReference>
<dbReference type="PANTHER" id="PTHR48007">
    <property type="entry name" value="LEUCINE-RICH REPEAT RECEPTOR-LIKE PROTEIN KINASE PXC1"/>
    <property type="match status" value="1"/>
</dbReference>
<dbReference type="Pfam" id="PF13855">
    <property type="entry name" value="LRR_8"/>
    <property type="match status" value="1"/>
</dbReference>
<evidence type="ECO:0000256" key="8">
    <source>
        <dbReference type="ARBA" id="ARBA00023136"/>
    </source>
</evidence>
<protein>
    <submittedName>
        <fullName evidence="14">Leucine-rich repeat protein kinase family protein</fullName>
    </submittedName>
</protein>
<evidence type="ECO:0000256" key="9">
    <source>
        <dbReference type="ARBA" id="ARBA00023170"/>
    </source>
</evidence>
<dbReference type="AlphaFoldDB" id="A0A7J0DTJ8"/>
<evidence type="ECO:0000256" key="4">
    <source>
        <dbReference type="ARBA" id="ARBA00022692"/>
    </source>
</evidence>
<organism evidence="14 15">
    <name type="scientific">Actinidia rufa</name>
    <dbReference type="NCBI Taxonomy" id="165716"/>
    <lineage>
        <taxon>Eukaryota</taxon>
        <taxon>Viridiplantae</taxon>
        <taxon>Streptophyta</taxon>
        <taxon>Embryophyta</taxon>
        <taxon>Tracheophyta</taxon>
        <taxon>Spermatophyta</taxon>
        <taxon>Magnoliopsida</taxon>
        <taxon>eudicotyledons</taxon>
        <taxon>Gunneridae</taxon>
        <taxon>Pentapetalae</taxon>
        <taxon>asterids</taxon>
        <taxon>Ericales</taxon>
        <taxon>Actinidiaceae</taxon>
        <taxon>Actinidia</taxon>
    </lineage>
</organism>
<evidence type="ECO:0000256" key="3">
    <source>
        <dbReference type="ARBA" id="ARBA00022614"/>
    </source>
</evidence>
<feature type="region of interest" description="Disordered" evidence="10">
    <location>
        <begin position="545"/>
        <end position="566"/>
    </location>
</feature>
<feature type="chain" id="PRO_5029685075" evidence="12">
    <location>
        <begin position="25"/>
        <end position="580"/>
    </location>
</feature>
<evidence type="ECO:0000313" key="14">
    <source>
        <dbReference type="EMBL" id="GFS41950.1"/>
    </source>
</evidence>
<keyword evidence="6" id="KW-0677">Repeat</keyword>
<evidence type="ECO:0000256" key="2">
    <source>
        <dbReference type="ARBA" id="ARBA00022553"/>
    </source>
</evidence>
<comment type="subcellular location">
    <subcellularLocation>
        <location evidence="1">Membrane</location>
        <topology evidence="1">Single-pass membrane protein</topology>
    </subcellularLocation>
</comment>
<dbReference type="OrthoDB" id="418615at2759"/>
<feature type="transmembrane region" description="Helical" evidence="11">
    <location>
        <begin position="193"/>
        <end position="218"/>
    </location>
</feature>
<keyword evidence="7 11" id="KW-1133">Transmembrane helix</keyword>
<dbReference type="Pfam" id="PF08263">
    <property type="entry name" value="LRRNT_2"/>
    <property type="match status" value="1"/>
</dbReference>
<name>A0A7J0DTJ8_9ERIC</name>
<keyword evidence="4 11" id="KW-0812">Transmembrane</keyword>
<keyword evidence="9" id="KW-0675">Receptor</keyword>
<dbReference type="FunFam" id="1.10.510.10:FF:000480">
    <property type="entry name" value="Pollen receptor-like kinase 1"/>
    <property type="match status" value="1"/>
</dbReference>
<dbReference type="InterPro" id="IPR013210">
    <property type="entry name" value="LRR_N_plant-typ"/>
</dbReference>
<gene>
    <name evidence="14" type="ORF">Acr_00g0077260</name>
</gene>
<reference evidence="15" key="1">
    <citation type="submission" date="2019-07" db="EMBL/GenBank/DDBJ databases">
        <title>De Novo Assembly of kiwifruit Actinidia rufa.</title>
        <authorList>
            <person name="Sugita-Konishi S."/>
            <person name="Sato K."/>
            <person name="Mori E."/>
            <person name="Abe Y."/>
            <person name="Kisaki G."/>
            <person name="Hamano K."/>
            <person name="Suezawa K."/>
            <person name="Otani M."/>
            <person name="Fukuda T."/>
            <person name="Manabe T."/>
            <person name="Gomi K."/>
            <person name="Tabuchi M."/>
            <person name="Akimitsu K."/>
            <person name="Kataoka I."/>
        </authorList>
    </citation>
    <scope>NUCLEOTIDE SEQUENCE [LARGE SCALE GENOMIC DNA]</scope>
    <source>
        <strain evidence="15">cv. Fuchu</strain>
    </source>
</reference>
<dbReference type="InterPro" id="IPR032675">
    <property type="entry name" value="LRR_dom_sf"/>
</dbReference>
<keyword evidence="8 11" id="KW-0472">Membrane</keyword>
<dbReference type="Pfam" id="PF00069">
    <property type="entry name" value="Pkinase"/>
    <property type="match status" value="1"/>
</dbReference>
<evidence type="ECO:0000313" key="15">
    <source>
        <dbReference type="Proteomes" id="UP000585474"/>
    </source>
</evidence>
<dbReference type="PROSITE" id="PS50011">
    <property type="entry name" value="PROTEIN_KINASE_DOM"/>
    <property type="match status" value="1"/>
</dbReference>
<evidence type="ECO:0000256" key="7">
    <source>
        <dbReference type="ARBA" id="ARBA00022989"/>
    </source>
</evidence>
<dbReference type="Proteomes" id="UP000585474">
    <property type="component" value="Unassembled WGS sequence"/>
</dbReference>
<dbReference type="SUPFAM" id="SSF52058">
    <property type="entry name" value="L domain-like"/>
    <property type="match status" value="1"/>
</dbReference>
<evidence type="ECO:0000256" key="5">
    <source>
        <dbReference type="ARBA" id="ARBA00022729"/>
    </source>
</evidence>
<dbReference type="Gene3D" id="3.80.10.10">
    <property type="entry name" value="Ribonuclease Inhibitor"/>
    <property type="match status" value="1"/>
</dbReference>
<accession>A0A7J0DTJ8</accession>
<keyword evidence="2" id="KW-0597">Phosphoprotein</keyword>